<organism evidence="1 2">
    <name type="scientific">Diutina rugosa</name>
    <name type="common">Yeast</name>
    <name type="synonym">Candida rugosa</name>
    <dbReference type="NCBI Taxonomy" id="5481"/>
    <lineage>
        <taxon>Eukaryota</taxon>
        <taxon>Fungi</taxon>
        <taxon>Dikarya</taxon>
        <taxon>Ascomycota</taxon>
        <taxon>Saccharomycotina</taxon>
        <taxon>Pichiomycetes</taxon>
        <taxon>Debaryomycetaceae</taxon>
        <taxon>Diutina</taxon>
    </lineage>
</organism>
<dbReference type="Pfam" id="PF14269">
    <property type="entry name" value="Arylsulfotran_2"/>
    <property type="match status" value="1"/>
</dbReference>
<comment type="caution">
    <text evidence="1">The sequence shown here is derived from an EMBL/GenBank/DDBJ whole genome shotgun (WGS) entry which is preliminary data.</text>
</comment>
<dbReference type="Proteomes" id="UP000449547">
    <property type="component" value="Unassembled WGS sequence"/>
</dbReference>
<dbReference type="RefSeq" id="XP_034011495.1">
    <property type="nucleotide sequence ID" value="XM_034156526.1"/>
</dbReference>
<dbReference type="InterPro" id="IPR053143">
    <property type="entry name" value="Arylsulfate_ST"/>
</dbReference>
<dbReference type="PANTHER" id="PTHR35340:SF9">
    <property type="entry name" value="ASST-DOMAIN-CONTAINING PROTEIN"/>
    <property type="match status" value="1"/>
</dbReference>
<dbReference type="GeneID" id="54782382"/>
<evidence type="ECO:0008006" key="3">
    <source>
        <dbReference type="Google" id="ProtNLM"/>
    </source>
</evidence>
<dbReference type="VEuPathDB" id="FungiDB:DIURU_003731"/>
<dbReference type="InterPro" id="IPR039535">
    <property type="entry name" value="ASST-like"/>
</dbReference>
<name>A0A642UK56_DIURU</name>
<sequence length="446" mass="49080">MLSWLLLINLALAYVSRPELDPPKLDIKTNTGKKEGFLFVGPYAGGLTQPGGYIYDYNGEIVWSGWGRVAGWAGNLQVTEYKGQTVLQSTDLRFNNGWGQGHVKILSEDYKTVAEVFPGNHRLIDIHEFRIVSDHSAVLTVYEPTNHDLSSVGGSTNGWLLESIFQEVDLNSGDVIFEWKASDHVKLSDSLVDRGSKGDTQFNGWDYFHINSVDKDGDDYVISSRHYSTIYKIDGKTGDIIWKLVGNQAKVKSDFNQDFNFDKQHDARIHGGQLSLFDNGVNTSDRSHGKIVDLDQDNKKATLKTDVTSPDKVTATSQGNLQVLDDGLLVNWGSAGAVTKFDSNNQVVFHATLPANAQSYRGFQFDWQGTSSEAVAVGVSSGKVYVSWNGDTKVREWAVLSGDSKVASAKRQGFETEIDYGTKGTYVVAGYDGQGNLLGKSSQFTI</sequence>
<gene>
    <name evidence="1" type="ORF">DIURU_003731</name>
</gene>
<accession>A0A642UK56</accession>
<reference evidence="1 2" key="1">
    <citation type="submission" date="2019-07" db="EMBL/GenBank/DDBJ databases">
        <title>Genome assembly of two rare yeast pathogens: Diutina rugosa and Trichomonascus ciferrii.</title>
        <authorList>
            <person name="Mixao V."/>
            <person name="Saus E."/>
            <person name="Hansen A."/>
            <person name="Lass-Flor C."/>
            <person name="Gabaldon T."/>
        </authorList>
    </citation>
    <scope>NUCLEOTIDE SEQUENCE [LARGE SCALE GENOMIC DNA]</scope>
    <source>
        <strain evidence="1 2">CBS 613</strain>
    </source>
</reference>
<evidence type="ECO:0000313" key="2">
    <source>
        <dbReference type="Proteomes" id="UP000449547"/>
    </source>
</evidence>
<dbReference type="EMBL" id="SWFT01000108">
    <property type="protein sequence ID" value="KAA8900619.1"/>
    <property type="molecule type" value="Genomic_DNA"/>
</dbReference>
<evidence type="ECO:0000313" key="1">
    <source>
        <dbReference type="EMBL" id="KAA8900619.1"/>
    </source>
</evidence>
<dbReference type="PANTHER" id="PTHR35340">
    <property type="entry name" value="PQQ ENZYME REPEAT PROTEIN-RELATED"/>
    <property type="match status" value="1"/>
</dbReference>
<proteinExistence type="predicted"/>
<protein>
    <recommendedName>
        <fullName evidence="3">Arylsulfotransferase</fullName>
    </recommendedName>
</protein>
<dbReference type="OrthoDB" id="5427350at2759"/>
<dbReference type="OMA" id="YVFIAPY"/>
<keyword evidence="2" id="KW-1185">Reference proteome</keyword>
<dbReference type="SUPFAM" id="SSF101898">
    <property type="entry name" value="NHL repeat"/>
    <property type="match status" value="1"/>
</dbReference>
<dbReference type="AlphaFoldDB" id="A0A642UK56"/>